<dbReference type="GO" id="GO:0008270">
    <property type="term" value="F:zinc ion binding"/>
    <property type="evidence" value="ECO:0007669"/>
    <property type="project" value="UniProtKB-KW"/>
</dbReference>
<feature type="compositionally biased region" description="Low complexity" evidence="12">
    <location>
        <begin position="1005"/>
        <end position="1031"/>
    </location>
</feature>
<evidence type="ECO:0000256" key="3">
    <source>
        <dbReference type="ARBA" id="ARBA00022723"/>
    </source>
</evidence>
<feature type="domain" description="C2H2-type" evidence="13">
    <location>
        <begin position="1398"/>
        <end position="1425"/>
    </location>
</feature>
<dbReference type="GO" id="GO:0000122">
    <property type="term" value="P:negative regulation of transcription by RNA polymerase II"/>
    <property type="evidence" value="ECO:0007669"/>
    <property type="project" value="TreeGrafter"/>
</dbReference>
<evidence type="ECO:0000256" key="10">
    <source>
        <dbReference type="ARBA" id="ARBA00023242"/>
    </source>
</evidence>
<dbReference type="EMBL" id="JAPWDV010000002">
    <property type="protein sequence ID" value="KAJ6220161.1"/>
    <property type="molecule type" value="Genomic_DNA"/>
</dbReference>
<feature type="domain" description="CCHC FOG-type" evidence="14">
    <location>
        <begin position="1392"/>
        <end position="1425"/>
    </location>
</feature>
<evidence type="ECO:0000256" key="8">
    <source>
        <dbReference type="ARBA" id="ARBA00023125"/>
    </source>
</evidence>
<feature type="compositionally biased region" description="Polar residues" evidence="12">
    <location>
        <begin position="840"/>
        <end position="866"/>
    </location>
</feature>
<feature type="compositionally biased region" description="Low complexity" evidence="12">
    <location>
        <begin position="337"/>
        <end position="370"/>
    </location>
</feature>
<keyword evidence="9" id="KW-0804">Transcription</keyword>
<evidence type="ECO:0000259" key="13">
    <source>
        <dbReference type="PROSITE" id="PS50157"/>
    </source>
</evidence>
<dbReference type="GO" id="GO:0007507">
    <property type="term" value="P:heart development"/>
    <property type="evidence" value="ECO:0007669"/>
    <property type="project" value="TreeGrafter"/>
</dbReference>
<evidence type="ECO:0000256" key="1">
    <source>
        <dbReference type="ARBA" id="ARBA00004123"/>
    </source>
</evidence>
<feature type="domain" description="C2H2-type" evidence="13">
    <location>
        <begin position="1807"/>
        <end position="1837"/>
    </location>
</feature>
<accession>A0A9Q0RMX4</accession>
<feature type="domain" description="C2H2-type" evidence="13">
    <location>
        <begin position="1565"/>
        <end position="1592"/>
    </location>
</feature>
<keyword evidence="2" id="KW-0678">Repressor</keyword>
<gene>
    <name evidence="15" type="ORF">RDWZM_005973</name>
</gene>
<keyword evidence="3" id="KW-0479">Metal-binding</keyword>
<dbReference type="GO" id="GO:0005634">
    <property type="term" value="C:nucleus"/>
    <property type="evidence" value="ECO:0007669"/>
    <property type="project" value="UniProtKB-SubCell"/>
</dbReference>
<feature type="compositionally biased region" description="Polar residues" evidence="12">
    <location>
        <begin position="1366"/>
        <end position="1390"/>
    </location>
</feature>
<feature type="region of interest" description="Disordered" evidence="12">
    <location>
        <begin position="61"/>
        <end position="459"/>
    </location>
</feature>
<feature type="compositionally biased region" description="Polar residues" evidence="12">
    <location>
        <begin position="141"/>
        <end position="158"/>
    </location>
</feature>
<keyword evidence="4" id="KW-0677">Repeat</keyword>
<dbReference type="GO" id="GO:0061629">
    <property type="term" value="F:RNA polymerase II-specific DNA-binding transcription factor binding"/>
    <property type="evidence" value="ECO:0007669"/>
    <property type="project" value="InterPro"/>
</dbReference>
<feature type="compositionally biased region" description="Basic and acidic residues" evidence="12">
    <location>
        <begin position="1639"/>
        <end position="1658"/>
    </location>
</feature>
<dbReference type="Gene3D" id="3.30.160.60">
    <property type="entry name" value="Classic Zinc Finger"/>
    <property type="match status" value="1"/>
</dbReference>
<dbReference type="InterPro" id="IPR039746">
    <property type="entry name" value="FOG"/>
</dbReference>
<feature type="compositionally biased region" description="Polar residues" evidence="12">
    <location>
        <begin position="117"/>
        <end position="133"/>
    </location>
</feature>
<feature type="compositionally biased region" description="Low complexity" evidence="12">
    <location>
        <begin position="159"/>
        <end position="173"/>
    </location>
</feature>
<evidence type="ECO:0000256" key="7">
    <source>
        <dbReference type="ARBA" id="ARBA00023015"/>
    </source>
</evidence>
<reference evidence="15" key="1">
    <citation type="submission" date="2022-12" db="EMBL/GenBank/DDBJ databases">
        <title>Genome assemblies of Blomia tropicalis.</title>
        <authorList>
            <person name="Cui Y."/>
        </authorList>
    </citation>
    <scope>NUCLEOTIDE SEQUENCE</scope>
    <source>
        <tissue evidence="15">Adult mites</tissue>
    </source>
</reference>
<dbReference type="GO" id="GO:0045944">
    <property type="term" value="P:positive regulation of transcription by RNA polymerase II"/>
    <property type="evidence" value="ECO:0007669"/>
    <property type="project" value="TreeGrafter"/>
</dbReference>
<dbReference type="SUPFAM" id="SSF57667">
    <property type="entry name" value="beta-beta-alpha zinc fingers"/>
    <property type="match status" value="3"/>
</dbReference>
<feature type="compositionally biased region" description="Acidic residues" evidence="12">
    <location>
        <begin position="504"/>
        <end position="518"/>
    </location>
</feature>
<evidence type="ECO:0000256" key="11">
    <source>
        <dbReference type="PROSITE-ProRule" id="PRU00042"/>
    </source>
</evidence>
<dbReference type="GO" id="GO:0003677">
    <property type="term" value="F:DNA binding"/>
    <property type="evidence" value="ECO:0007669"/>
    <property type="project" value="UniProtKB-KW"/>
</dbReference>
<sequence length="1837" mass="197275">MIQSESVEPNTSSNDNSPIWYITNPMPKVNDNGELCLTGTIRVKINRKERKASMLFTTANNFDQSSSNSSSMTTVIRRAPNKQQREEEEQQQQKRLRGDKDQSKSSNQSMDDPIEYCSSSTTNVSQQSDSQATDEMMTESIVLSQSSSSGHRVPSSTNSPFSKSFTYSPSSSSNKVNHHSTILDDSSSSSSTQSSSTGNIRHNSGGSNNSSTSISNSNSSSNTVTTTKANTWDCLPTSTRSSSSSTSSSSLRIQPHDNRSCSSVDDENQSITGKANQKTNKARTDQNNVSDTNQLDSRNRSSLVLQSESPKGDCQHQTLTSTLSNESAMVSTNEFTDSPSPSSSKKSTDSTSVAPSSTDQCSPSSSSMSSTGFTVNATNTNTTNTSPPLSSSSSSNLGNDLEQSRNHNFESNNGKKMDNEGDDRTKSSSRSDKKSDDDTTDERDINLLQSNNAPSSIDKFKMEVVDDEANQRYDQSTHTSGKVMTKTATKCRMESNGINIERNDGDDVDYEEEDEEEGDSMHNNDDFDPTEVLKRMKVELKEEFDDDEEQDEENENDDNRPHDNGKSSNMITNRNKSSSLSSGQRNKHNEIVNNNNNNNNRSNGFIQNLFGGAATFDQTGTVDYFQKILASVSPINTANLAVAAAAAGAHSTLPGELMDDTQMSHNRLHSTPQSQLAAFTAAAFAAAQQVSNGATISSSEPLTLDESKKRLIQAILLKQLNSDFEPTGDLNLFGNDQTQMAGPTRPMVTGQTVSTSNKSSNQIAPSSSNNYVTAEEASQRYCTSCNIQFISSKTFKNTSTSSVNSFLSGTVSPSTSAMACGTQSSDNHQPMGGGRKLSQHKPSQSTHTSQHGPINTTSSPINQAGSGSPKLPYNSGDVRKRSNSSWNSLQDDAKEHDFSTFLPNLMLPNGLNHLGENLSLANSIGSSTNTEPIYIAISTNPLILLPFIFNTATNSLVPMSNHNNASNPSLPNFGSNLLGGAVSKPTAPIIFPNGMPQLSNDSRPTHLNNSLSSTSPPLSSHSSSNHSISNRNNTNLPFITTFSNLAQHLLNTGTNTSDPLTSQTSSLFPNHQTTSALISSLINSEIENETKSSGKKRRLSTENQTEETDQPLDLSSGANASSQPSNPKRSKEDLSSFGSIDLSALASKLNFKKDSVDEQSAQENLTNFLQKFTQIQSLQHQSGNTDSMSNGLSFSGFGNSSPFVDQLTSINSLARENPAFAQYLAVAMAALSGGQGSNQAIPSVPTNGTNQSISSISPQVDVVVKQGNSRCVECNIVFYKHENYLVHKELYCASRRTGVLTHDSSNNQSSNQAQTSPSPANLRTNSRPTSAHSSASSTSPALINSGKFVAPNHSNELRSPKMEDLSLSTSPSLLRDSASLSPGESMTSPKSSATIFQYYCAACGIKFTSYDNLQAHQTYYCLKRTTGTSSSTGHVDPNSTSPGIGSMASPLGSTASLLTTQQILAAAAQLQNAEGIDFSSPNALSHQLALVAAAASAAVASQNKSISSNSIGDFHCSKCKATYVTAETLAGHVCSAELRSNDKSETIGHHKSSNSTPSTSSLQTYKCTICGYKGHTMRGMRTHVRVHSEQLAATGAYEEEFIVQNTDLPEPSTGRGRGAPNMLSNRQRRRSTTMDLDSSNERDRQQATDVRKSKEQEPVKLNAHNQSTGSSDGSLMAQNHTCQFCRYTSNYKGNVIRHIKLVHKDIATAQLAASLALQQQALAKELHGSIGAIDDGSTVSSVGEYNGCTSDIDPSDVVSIKCEESAKSPLDLLNGVGVGGGDVGNPKDDERDENQSNSEGDGTFDNKFCSSCNISFTYRNSYLAHKKYYCSSHTSEA</sequence>
<feature type="compositionally biased region" description="Basic and acidic residues" evidence="12">
    <location>
        <begin position="1355"/>
        <end position="1364"/>
    </location>
</feature>
<feature type="region of interest" description="Disordered" evidence="12">
    <location>
        <begin position="494"/>
        <end position="600"/>
    </location>
</feature>
<proteinExistence type="predicted"/>
<dbReference type="Proteomes" id="UP001142055">
    <property type="component" value="Chromosome 2"/>
</dbReference>
<name>A0A9Q0RMX4_BLOTA</name>
<comment type="caution">
    <text evidence="15">The sequence shown here is derived from an EMBL/GenBank/DDBJ whole genome shotgun (WGS) entry which is preliminary data.</text>
</comment>
<dbReference type="PANTHER" id="PTHR12958">
    <property type="entry name" value="FRIEND OF GATA2-RELATED"/>
    <property type="match status" value="1"/>
</dbReference>
<feature type="compositionally biased region" description="Basic and acidic residues" evidence="12">
    <location>
        <begin position="402"/>
        <end position="445"/>
    </location>
</feature>
<dbReference type="GO" id="GO:0009653">
    <property type="term" value="P:anatomical structure morphogenesis"/>
    <property type="evidence" value="ECO:0007669"/>
    <property type="project" value="UniProtKB-ARBA"/>
</dbReference>
<keyword evidence="6" id="KW-0862">Zinc</keyword>
<evidence type="ECO:0000256" key="6">
    <source>
        <dbReference type="ARBA" id="ARBA00022833"/>
    </source>
</evidence>
<feature type="compositionally biased region" description="Low complexity" evidence="12">
    <location>
        <begin position="186"/>
        <end position="227"/>
    </location>
</feature>
<evidence type="ECO:0000256" key="9">
    <source>
        <dbReference type="ARBA" id="ARBA00023163"/>
    </source>
</evidence>
<feature type="compositionally biased region" description="Polar residues" evidence="12">
    <location>
        <begin position="269"/>
        <end position="336"/>
    </location>
</feature>
<dbReference type="PROSITE" id="PS50157">
    <property type="entry name" value="ZINC_FINGER_C2H2_2"/>
    <property type="match status" value="3"/>
</dbReference>
<feature type="region of interest" description="Disordered" evidence="12">
    <location>
        <begin position="814"/>
        <end position="890"/>
    </location>
</feature>
<dbReference type="InterPro" id="IPR013087">
    <property type="entry name" value="Znf_C2H2_type"/>
</dbReference>
<evidence type="ECO:0000313" key="16">
    <source>
        <dbReference type="Proteomes" id="UP001142055"/>
    </source>
</evidence>
<organism evidence="15 16">
    <name type="scientific">Blomia tropicalis</name>
    <name type="common">Mite</name>
    <dbReference type="NCBI Taxonomy" id="40697"/>
    <lineage>
        <taxon>Eukaryota</taxon>
        <taxon>Metazoa</taxon>
        <taxon>Ecdysozoa</taxon>
        <taxon>Arthropoda</taxon>
        <taxon>Chelicerata</taxon>
        <taxon>Arachnida</taxon>
        <taxon>Acari</taxon>
        <taxon>Acariformes</taxon>
        <taxon>Sarcoptiformes</taxon>
        <taxon>Astigmata</taxon>
        <taxon>Glycyphagoidea</taxon>
        <taxon>Echimyopodidae</taxon>
        <taxon>Blomia</taxon>
    </lineage>
</organism>
<dbReference type="InterPro" id="IPR034731">
    <property type="entry name" value="Znf_CCHC_FOG"/>
</dbReference>
<dbReference type="SMART" id="SM00355">
    <property type="entry name" value="ZnF_C2H2"/>
    <property type="match status" value="5"/>
</dbReference>
<evidence type="ECO:0000256" key="2">
    <source>
        <dbReference type="ARBA" id="ARBA00022491"/>
    </source>
</evidence>
<feature type="compositionally biased region" description="Polar residues" evidence="12">
    <location>
        <begin position="814"/>
        <end position="828"/>
    </location>
</feature>
<keyword evidence="8" id="KW-0238">DNA-binding</keyword>
<feature type="compositionally biased region" description="Polar residues" evidence="12">
    <location>
        <begin position="1663"/>
        <end position="1674"/>
    </location>
</feature>
<feature type="domain" description="CCHC FOG-type" evidence="14">
    <location>
        <begin position="1801"/>
        <end position="1834"/>
    </location>
</feature>
<keyword evidence="16" id="KW-1185">Reference proteome</keyword>
<feature type="compositionally biased region" description="Low complexity" evidence="12">
    <location>
        <begin position="237"/>
        <end position="250"/>
    </location>
</feature>
<feature type="region of interest" description="Disordered" evidence="12">
    <location>
        <begin position="1301"/>
        <end position="1390"/>
    </location>
</feature>
<feature type="region of interest" description="Disordered" evidence="12">
    <location>
        <begin position="1774"/>
        <end position="1800"/>
    </location>
</feature>
<keyword evidence="7" id="KW-0805">Transcription regulation</keyword>
<feature type="compositionally biased region" description="Low complexity" evidence="12">
    <location>
        <begin position="591"/>
        <end position="600"/>
    </location>
</feature>
<dbReference type="PROSITE" id="PS51810">
    <property type="entry name" value="ZF_CCHC_FOG"/>
    <property type="match status" value="3"/>
</dbReference>
<feature type="region of interest" description="Disordered" evidence="12">
    <location>
        <begin position="1087"/>
        <end position="1134"/>
    </location>
</feature>
<dbReference type="InterPro" id="IPR036236">
    <property type="entry name" value="Znf_C2H2_sf"/>
</dbReference>
<feature type="compositionally biased region" description="Low complexity" evidence="12">
    <location>
        <begin position="1304"/>
        <end position="1341"/>
    </location>
</feature>
<evidence type="ECO:0000313" key="15">
    <source>
        <dbReference type="EMBL" id="KAJ6220161.1"/>
    </source>
</evidence>
<feature type="compositionally biased region" description="Basic and acidic residues" evidence="12">
    <location>
        <begin position="519"/>
        <end position="541"/>
    </location>
</feature>
<evidence type="ECO:0000259" key="14">
    <source>
        <dbReference type="PROSITE" id="PS51810"/>
    </source>
</evidence>
<feature type="region of interest" description="Disordered" evidence="12">
    <location>
        <begin position="1604"/>
        <end position="1674"/>
    </location>
</feature>
<feature type="compositionally biased region" description="Acidic residues" evidence="12">
    <location>
        <begin position="542"/>
        <end position="556"/>
    </location>
</feature>
<dbReference type="GO" id="GO:0030154">
    <property type="term" value="P:cell differentiation"/>
    <property type="evidence" value="ECO:0007669"/>
    <property type="project" value="UniProtKB-ARBA"/>
</dbReference>
<evidence type="ECO:0000256" key="12">
    <source>
        <dbReference type="SAM" id="MobiDB-lite"/>
    </source>
</evidence>
<feature type="domain" description="CCHC FOG-type" evidence="14">
    <location>
        <begin position="1263"/>
        <end position="1296"/>
    </location>
</feature>
<feature type="region of interest" description="Disordered" evidence="12">
    <location>
        <begin position="992"/>
        <end position="1031"/>
    </location>
</feature>
<keyword evidence="5 11" id="KW-0863">Zinc-finger</keyword>
<dbReference type="PANTHER" id="PTHR12958:SF3">
    <property type="entry name" value="ZINC FINGER PROTEIN USH"/>
    <property type="match status" value="1"/>
</dbReference>
<evidence type="ECO:0000256" key="5">
    <source>
        <dbReference type="ARBA" id="ARBA00022771"/>
    </source>
</evidence>
<keyword evidence="10" id="KW-0539">Nucleus</keyword>
<feature type="compositionally biased region" description="Polar residues" evidence="12">
    <location>
        <begin position="566"/>
        <end position="584"/>
    </location>
</feature>
<dbReference type="OMA" id="NHRRESK"/>
<comment type="subcellular location">
    <subcellularLocation>
        <location evidence="1">Nucleus</location>
    </subcellularLocation>
</comment>
<feature type="compositionally biased region" description="Low complexity" evidence="12">
    <location>
        <begin position="378"/>
        <end position="397"/>
    </location>
</feature>
<protein>
    <submittedName>
        <fullName evidence="15">Uncharacterized protein</fullName>
    </submittedName>
</protein>
<evidence type="ECO:0000256" key="4">
    <source>
        <dbReference type="ARBA" id="ARBA00022737"/>
    </source>
</evidence>
<feature type="compositionally biased region" description="Polar residues" evidence="12">
    <location>
        <begin position="1116"/>
        <end position="1127"/>
    </location>
</feature>